<keyword evidence="3" id="KW-1185">Reference proteome</keyword>
<proteinExistence type="predicted"/>
<sequence length="124" mass="13816">MPPSSFPLQPTTIPPSSITTQTHHKPYPPPKKKEYKNNEYIAAGMGLWVAGAKSLVKKTVAWPWSSRVGYGIAVRFSLQQIWDGNWVESSMNLEYLTRSIGRERGRLLGVGRCWDGGPSSQLSL</sequence>
<gene>
    <name evidence="2" type="ORF">Pyn_23133</name>
</gene>
<reference evidence="2 3" key="1">
    <citation type="submission" date="2018-02" db="EMBL/GenBank/DDBJ databases">
        <title>Draft genome of wild Prunus yedoensis var. nudiflora.</title>
        <authorList>
            <person name="Baek S."/>
            <person name="Kim J.-H."/>
            <person name="Choi K."/>
            <person name="Kim G.-B."/>
            <person name="Cho A."/>
            <person name="Jang H."/>
            <person name="Shin C.-H."/>
            <person name="Yu H.-J."/>
            <person name="Mun J.-H."/>
        </authorList>
    </citation>
    <scope>NUCLEOTIDE SEQUENCE [LARGE SCALE GENOMIC DNA]</scope>
    <source>
        <strain evidence="3">cv. Jeju island</strain>
        <tissue evidence="2">Leaf</tissue>
    </source>
</reference>
<evidence type="ECO:0000313" key="3">
    <source>
        <dbReference type="Proteomes" id="UP000250321"/>
    </source>
</evidence>
<organism evidence="2 3">
    <name type="scientific">Prunus yedoensis var. nudiflora</name>
    <dbReference type="NCBI Taxonomy" id="2094558"/>
    <lineage>
        <taxon>Eukaryota</taxon>
        <taxon>Viridiplantae</taxon>
        <taxon>Streptophyta</taxon>
        <taxon>Embryophyta</taxon>
        <taxon>Tracheophyta</taxon>
        <taxon>Spermatophyta</taxon>
        <taxon>Magnoliopsida</taxon>
        <taxon>eudicotyledons</taxon>
        <taxon>Gunneridae</taxon>
        <taxon>Pentapetalae</taxon>
        <taxon>rosids</taxon>
        <taxon>fabids</taxon>
        <taxon>Rosales</taxon>
        <taxon>Rosaceae</taxon>
        <taxon>Amygdaloideae</taxon>
        <taxon>Amygdaleae</taxon>
        <taxon>Prunus</taxon>
    </lineage>
</organism>
<feature type="region of interest" description="Disordered" evidence="1">
    <location>
        <begin position="1"/>
        <end position="33"/>
    </location>
</feature>
<name>A0A314YZQ4_PRUYE</name>
<evidence type="ECO:0000256" key="1">
    <source>
        <dbReference type="SAM" id="MobiDB-lite"/>
    </source>
</evidence>
<comment type="caution">
    <text evidence="2">The sequence shown here is derived from an EMBL/GenBank/DDBJ whole genome shotgun (WGS) entry which is preliminary data.</text>
</comment>
<dbReference type="EMBL" id="PJQY01000374">
    <property type="protein sequence ID" value="PQQ12009.1"/>
    <property type="molecule type" value="Genomic_DNA"/>
</dbReference>
<protein>
    <submittedName>
        <fullName evidence="2">Uncharacterized protein</fullName>
    </submittedName>
</protein>
<dbReference type="Proteomes" id="UP000250321">
    <property type="component" value="Unassembled WGS sequence"/>
</dbReference>
<accession>A0A314YZQ4</accession>
<feature type="compositionally biased region" description="Low complexity" evidence="1">
    <location>
        <begin position="9"/>
        <end position="21"/>
    </location>
</feature>
<dbReference type="AlphaFoldDB" id="A0A314YZQ4"/>
<evidence type="ECO:0000313" key="2">
    <source>
        <dbReference type="EMBL" id="PQQ12009.1"/>
    </source>
</evidence>